<gene>
    <name evidence="2" type="ORF">PHLCEN_2v971</name>
</gene>
<accession>A0A2R6S4H9</accession>
<name>A0A2R6S4H9_9APHY</name>
<comment type="caution">
    <text evidence="2">The sequence shown here is derived from an EMBL/GenBank/DDBJ whole genome shotgun (WGS) entry which is preliminary data.</text>
</comment>
<dbReference type="AlphaFoldDB" id="A0A2R6S4H9"/>
<keyword evidence="3" id="KW-1185">Reference proteome</keyword>
<reference evidence="2 3" key="1">
    <citation type="submission" date="2018-02" db="EMBL/GenBank/DDBJ databases">
        <title>Genome sequence of the basidiomycete white-rot fungus Phlebia centrifuga.</title>
        <authorList>
            <person name="Granchi Z."/>
            <person name="Peng M."/>
            <person name="de Vries R.P."/>
            <person name="Hilden K."/>
            <person name="Makela M.R."/>
            <person name="Grigoriev I."/>
            <person name="Riley R."/>
        </authorList>
    </citation>
    <scope>NUCLEOTIDE SEQUENCE [LARGE SCALE GENOMIC DNA]</scope>
    <source>
        <strain evidence="2 3">FBCC195</strain>
    </source>
</reference>
<dbReference type="Proteomes" id="UP000186601">
    <property type="component" value="Unassembled WGS sequence"/>
</dbReference>
<feature type="region of interest" description="Disordered" evidence="1">
    <location>
        <begin position="141"/>
        <end position="165"/>
    </location>
</feature>
<protein>
    <submittedName>
        <fullName evidence="2">Uncharacterized protein</fullName>
    </submittedName>
</protein>
<evidence type="ECO:0000256" key="1">
    <source>
        <dbReference type="SAM" id="MobiDB-lite"/>
    </source>
</evidence>
<organism evidence="2 3">
    <name type="scientific">Hermanssonia centrifuga</name>
    <dbReference type="NCBI Taxonomy" id="98765"/>
    <lineage>
        <taxon>Eukaryota</taxon>
        <taxon>Fungi</taxon>
        <taxon>Dikarya</taxon>
        <taxon>Basidiomycota</taxon>
        <taxon>Agaricomycotina</taxon>
        <taxon>Agaricomycetes</taxon>
        <taxon>Polyporales</taxon>
        <taxon>Meruliaceae</taxon>
        <taxon>Hermanssonia</taxon>
    </lineage>
</organism>
<evidence type="ECO:0000313" key="3">
    <source>
        <dbReference type="Proteomes" id="UP000186601"/>
    </source>
</evidence>
<feature type="compositionally biased region" description="Polar residues" evidence="1">
    <location>
        <begin position="154"/>
        <end position="163"/>
    </location>
</feature>
<dbReference type="EMBL" id="MLYV02000079">
    <property type="protein sequence ID" value="PSS37200.1"/>
    <property type="molecule type" value="Genomic_DNA"/>
</dbReference>
<proteinExistence type="predicted"/>
<evidence type="ECO:0000313" key="2">
    <source>
        <dbReference type="EMBL" id="PSS37200.1"/>
    </source>
</evidence>
<sequence length="178" mass="20095">MLRQVKPRPKVQNKNIQAEIIDISSGEDEILRERLIWYTLGLSQSIGLKAFINSHNPTEIIYSDEDLLPGKNTVRRLSRLTINSESESDPEFATPGPFEDRLLSSPVTTSHNSVIDLTISDTDSEDRELCVPRRVNDIRHKVQPLPSKDDLASASRQSPSSVVDNPYIRENGEILILY</sequence>